<protein>
    <recommendedName>
        <fullName evidence="3">DNA repair protein REV1</fullName>
    </recommendedName>
</protein>
<dbReference type="GO" id="GO:0042276">
    <property type="term" value="P:error-prone translesion synthesis"/>
    <property type="evidence" value="ECO:0007669"/>
    <property type="project" value="InterPro"/>
</dbReference>
<comment type="similarity">
    <text evidence="2">Belongs to the DNA polymerase type-Y family.</text>
</comment>
<dbReference type="PANTHER" id="PTHR45990">
    <property type="entry name" value="DNA REPAIR PROTEIN REV1"/>
    <property type="match status" value="1"/>
</dbReference>
<dbReference type="Gene3D" id="3.40.1170.60">
    <property type="match status" value="1"/>
</dbReference>
<feature type="binding site" evidence="13">
    <location>
        <position position="283"/>
    </location>
    <ligand>
        <name>Mg(2+)</name>
        <dbReference type="ChEBI" id="CHEBI:18420"/>
        <label>1</label>
    </ligand>
</feature>
<dbReference type="Gene3D" id="6.10.250.1490">
    <property type="match status" value="1"/>
</dbReference>
<dbReference type="Gene3D" id="1.20.58.1280">
    <property type="entry name" value="DNA repair protein Rev1, C-terminal domain"/>
    <property type="match status" value="1"/>
</dbReference>
<dbReference type="PANTHER" id="PTHR45990:SF1">
    <property type="entry name" value="DNA REPAIR PROTEIN REV1"/>
    <property type="match status" value="1"/>
</dbReference>
<keyword evidence="5" id="KW-0808">Transferase</keyword>
<feature type="domain" description="UmuC" evidence="16">
    <location>
        <begin position="169"/>
        <end position="360"/>
    </location>
</feature>
<evidence type="ECO:0000256" key="11">
    <source>
        <dbReference type="ARBA" id="ARBA00023204"/>
    </source>
</evidence>
<evidence type="ECO:0000256" key="8">
    <source>
        <dbReference type="ARBA" id="ARBA00022763"/>
    </source>
</evidence>
<dbReference type="GO" id="GO:0046872">
    <property type="term" value="F:metal ion binding"/>
    <property type="evidence" value="ECO:0007669"/>
    <property type="project" value="UniProtKB-KW"/>
</dbReference>
<evidence type="ECO:0000259" key="16">
    <source>
        <dbReference type="PROSITE" id="PS50173"/>
    </source>
</evidence>
<evidence type="ECO:0000313" key="17">
    <source>
        <dbReference type="EMBL" id="KAG2198709.1"/>
    </source>
</evidence>
<comment type="subcellular location">
    <subcellularLocation>
        <location evidence="1">Nucleus</location>
    </subcellularLocation>
</comment>
<dbReference type="InterPro" id="IPR001126">
    <property type="entry name" value="UmuC"/>
</dbReference>
<keyword evidence="9 13" id="KW-0460">Magnesium</keyword>
<keyword evidence="12" id="KW-0539">Nucleus</keyword>
<dbReference type="InterPro" id="IPR043502">
    <property type="entry name" value="DNA/RNA_pol_sf"/>
</dbReference>
<dbReference type="SUPFAM" id="SSF100879">
    <property type="entry name" value="Lesion bypass DNA polymerase (Y-family), little finger domain"/>
    <property type="match status" value="1"/>
</dbReference>
<keyword evidence="8" id="KW-0227">DNA damage</keyword>
<dbReference type="SUPFAM" id="SSF56672">
    <property type="entry name" value="DNA/RNA polymerases"/>
    <property type="match status" value="1"/>
</dbReference>
<name>A0A8H7QU54_9FUNG</name>
<dbReference type="GO" id="GO:0005634">
    <property type="term" value="C:nucleus"/>
    <property type="evidence" value="ECO:0007669"/>
    <property type="project" value="UniProtKB-SubCell"/>
</dbReference>
<dbReference type="Pfam" id="PF00817">
    <property type="entry name" value="IMS"/>
    <property type="match status" value="1"/>
</dbReference>
<evidence type="ECO:0000256" key="3">
    <source>
        <dbReference type="ARBA" id="ARBA00020399"/>
    </source>
</evidence>
<evidence type="ECO:0000256" key="12">
    <source>
        <dbReference type="ARBA" id="ARBA00023242"/>
    </source>
</evidence>
<evidence type="ECO:0000313" key="18">
    <source>
        <dbReference type="Proteomes" id="UP000603453"/>
    </source>
</evidence>
<dbReference type="Gene3D" id="1.10.150.20">
    <property type="entry name" value="5' to 3' exonuclease, C-terminal subdomain"/>
    <property type="match status" value="1"/>
</dbReference>
<sequence>MAEETYGAIQFGEFRKYMNNKQAKLKNQQQELKNLASQERAPLFKGLSIHINGYTNPPNSELRRLILEYGGDYQHYLKPEWITESIEAERLLPWQPYRLVISGQALNQDILSNQWARSTSTVNPQFIKRYYETSRLHYLSVWKGELKDIVDTLQEKYPAKTTPHGPRVIMHIDFDCFFASVGIKDRPHLRDQPVAVSHGSGKESSSDIASCNYVARSFGIHNGMTIGTAMGLCPNLQIIPYEFEKYRSISEIFYEASIFFIGIQDPKIVFQHALEMQAVSVDEALLEIEGNGQEEHVATTMRNEIRQATGCEASIGIGKNILLARLSTKKAKPAGQFYCKEHDVEPLLAETSVTDLPGVGYAIAEKLKELDVQTVLDVRKIPLTDLQTKLGAKMGQTLFQFSRGLDDRVLTRHKQRQSVSAEVNWGVRFENDLNEKEFVQGLSKEVSDRLIKHGLKGKTITIKILKRKHDAVEASKHLGHGQVDSFSKSTMLSDYTNDSHVIFKSIYPMLKGFQFSCSDIRGLGIQITRLDNIVLSPDQGTLKFKSATTAETTSTSSSSSNTREMTKAEMTVDYNVYKELPELMQQELASNYTLVFQNNAQPVEELPPWSQLDPTTLLALPKEMQEQVLQAYGNKSSPPPTVPLQMNGLDYDVNVWNALPEDVRTELLEEHCRNQPTEKKPIEILPAMVSPPSLPLLSEPEGEPALNGCTDLKEIRSLLRDWVSLYEDGPEPEDVEKVIDLLTDLIDGSDIEKVRLIVLYLDYLTRKEKNWKQQMNTVKETVQRLTCLKYGYPLAFY</sequence>
<dbReference type="GO" id="GO:0003684">
    <property type="term" value="F:damaged DNA binding"/>
    <property type="evidence" value="ECO:0007669"/>
    <property type="project" value="InterPro"/>
</dbReference>
<dbReference type="Pfam" id="PF21999">
    <property type="entry name" value="IMS_HHH_1"/>
    <property type="match status" value="1"/>
</dbReference>
<evidence type="ECO:0000256" key="14">
    <source>
        <dbReference type="SAM" id="MobiDB-lite"/>
    </source>
</evidence>
<dbReference type="GO" id="GO:0017125">
    <property type="term" value="F:deoxycytidyl transferase activity"/>
    <property type="evidence" value="ECO:0007669"/>
    <property type="project" value="TreeGrafter"/>
</dbReference>
<evidence type="ECO:0000256" key="9">
    <source>
        <dbReference type="ARBA" id="ARBA00022842"/>
    </source>
</evidence>
<accession>A0A8H7QU54</accession>
<gene>
    <name evidence="17" type="ORF">INT47_005394</name>
</gene>
<dbReference type="PROSITE" id="PS50173">
    <property type="entry name" value="UMUC"/>
    <property type="match status" value="1"/>
</dbReference>
<dbReference type="SUPFAM" id="SSF52113">
    <property type="entry name" value="BRCT domain"/>
    <property type="match status" value="1"/>
</dbReference>
<dbReference type="FunFam" id="3.30.1490.100:FF:000001">
    <property type="entry name" value="DNA repair protein REV1"/>
    <property type="match status" value="1"/>
</dbReference>
<feature type="compositionally biased region" description="Low complexity" evidence="14">
    <location>
        <begin position="546"/>
        <end position="562"/>
    </location>
</feature>
<dbReference type="Proteomes" id="UP000603453">
    <property type="component" value="Unassembled WGS sequence"/>
</dbReference>
<comment type="cofactor">
    <cofactor evidence="13">
        <name>Mg(2+)</name>
        <dbReference type="ChEBI" id="CHEBI:18420"/>
    </cofactor>
    <text evidence="13">Binds 2 magnesium ions.</text>
</comment>
<evidence type="ECO:0000256" key="13">
    <source>
        <dbReference type="PIRSR" id="PIRSR036573-2"/>
    </source>
</evidence>
<evidence type="ECO:0000256" key="1">
    <source>
        <dbReference type="ARBA" id="ARBA00004123"/>
    </source>
</evidence>
<organism evidence="17 18">
    <name type="scientific">Mucor saturninus</name>
    <dbReference type="NCBI Taxonomy" id="64648"/>
    <lineage>
        <taxon>Eukaryota</taxon>
        <taxon>Fungi</taxon>
        <taxon>Fungi incertae sedis</taxon>
        <taxon>Mucoromycota</taxon>
        <taxon>Mucoromycotina</taxon>
        <taxon>Mucoromycetes</taxon>
        <taxon>Mucorales</taxon>
        <taxon>Mucorineae</taxon>
        <taxon>Mucoraceae</taxon>
        <taxon>Mucor</taxon>
    </lineage>
</organism>
<dbReference type="AlphaFoldDB" id="A0A8H7QU54"/>
<dbReference type="InterPro" id="IPR031991">
    <property type="entry name" value="Rev1_C"/>
</dbReference>
<dbReference type="GO" id="GO:0003887">
    <property type="term" value="F:DNA-directed DNA polymerase activity"/>
    <property type="evidence" value="ECO:0007669"/>
    <property type="project" value="InterPro"/>
</dbReference>
<feature type="binding site" evidence="13">
    <location>
        <position position="282"/>
    </location>
    <ligand>
        <name>Mg(2+)</name>
        <dbReference type="ChEBI" id="CHEBI:18420"/>
        <label>1</label>
    </ligand>
</feature>
<dbReference type="Gene3D" id="3.30.1490.100">
    <property type="entry name" value="DNA polymerase, Y-family, little finger domain"/>
    <property type="match status" value="1"/>
</dbReference>
<keyword evidence="7 13" id="KW-0479">Metal-binding</keyword>
<evidence type="ECO:0000256" key="5">
    <source>
        <dbReference type="ARBA" id="ARBA00022679"/>
    </source>
</evidence>
<dbReference type="OrthoDB" id="427711at2759"/>
<dbReference type="InterPro" id="IPR017961">
    <property type="entry name" value="DNA_pol_Y-fam_little_finger"/>
</dbReference>
<keyword evidence="10" id="KW-0238">DNA-binding</keyword>
<dbReference type="Gene3D" id="3.40.50.10190">
    <property type="entry name" value="BRCT domain"/>
    <property type="match status" value="1"/>
</dbReference>
<reference evidence="17" key="1">
    <citation type="submission" date="2020-12" db="EMBL/GenBank/DDBJ databases">
        <title>Metabolic potential, ecology and presence of endohyphal bacteria is reflected in genomic diversity of Mucoromycotina.</title>
        <authorList>
            <person name="Muszewska A."/>
            <person name="Okrasinska A."/>
            <person name="Steczkiewicz K."/>
            <person name="Drgas O."/>
            <person name="Orlowska M."/>
            <person name="Perlinska-Lenart U."/>
            <person name="Aleksandrzak-Piekarczyk T."/>
            <person name="Szatraj K."/>
            <person name="Zielenkiewicz U."/>
            <person name="Pilsyk S."/>
            <person name="Malc E."/>
            <person name="Mieczkowski P."/>
            <person name="Kruszewska J.S."/>
            <person name="Biernat P."/>
            <person name="Pawlowska J."/>
        </authorList>
    </citation>
    <scope>NUCLEOTIDE SEQUENCE</scope>
    <source>
        <strain evidence="17">WA0000017839</strain>
    </source>
</reference>
<evidence type="ECO:0000256" key="10">
    <source>
        <dbReference type="ARBA" id="ARBA00023125"/>
    </source>
</evidence>
<evidence type="ECO:0000259" key="15">
    <source>
        <dbReference type="PROSITE" id="PS50172"/>
    </source>
</evidence>
<keyword evidence="11" id="KW-0234">DNA repair</keyword>
<proteinExistence type="inferred from homology"/>
<evidence type="ECO:0000256" key="7">
    <source>
        <dbReference type="ARBA" id="ARBA00022723"/>
    </source>
</evidence>
<dbReference type="InterPro" id="IPR038401">
    <property type="entry name" value="Rev1_C_sf"/>
</dbReference>
<dbReference type="PIRSF" id="PIRSF036573">
    <property type="entry name" value="REV1"/>
    <property type="match status" value="1"/>
</dbReference>
<feature type="region of interest" description="Disordered" evidence="14">
    <location>
        <begin position="546"/>
        <end position="565"/>
    </location>
</feature>
<evidence type="ECO:0000256" key="4">
    <source>
        <dbReference type="ARBA" id="ARBA00022634"/>
    </source>
</evidence>
<dbReference type="InterPro" id="IPR012112">
    <property type="entry name" value="REV1"/>
</dbReference>
<dbReference type="InterPro" id="IPR036420">
    <property type="entry name" value="BRCT_dom_sf"/>
</dbReference>
<feature type="binding site" evidence="13">
    <location>
        <position position="173"/>
    </location>
    <ligand>
        <name>Mg(2+)</name>
        <dbReference type="ChEBI" id="CHEBI:18420"/>
        <label>1</label>
    </ligand>
</feature>
<dbReference type="CDD" id="cd01701">
    <property type="entry name" value="PolY_Rev1"/>
    <property type="match status" value="1"/>
</dbReference>
<dbReference type="InterPro" id="IPR043128">
    <property type="entry name" value="Rev_trsase/Diguanyl_cyclase"/>
</dbReference>
<dbReference type="Pfam" id="PF14377">
    <property type="entry name" value="UBM"/>
    <property type="match status" value="2"/>
</dbReference>
<keyword evidence="6" id="KW-0548">Nucleotidyltransferase</keyword>
<evidence type="ECO:0000256" key="6">
    <source>
        <dbReference type="ARBA" id="ARBA00022695"/>
    </source>
</evidence>
<dbReference type="GO" id="GO:0006281">
    <property type="term" value="P:DNA repair"/>
    <property type="evidence" value="ECO:0007669"/>
    <property type="project" value="UniProtKB-KW"/>
</dbReference>
<dbReference type="EMBL" id="JAEPRD010000106">
    <property type="protein sequence ID" value="KAG2198709.1"/>
    <property type="molecule type" value="Genomic_DNA"/>
</dbReference>
<feature type="domain" description="BRCT" evidence="15">
    <location>
        <begin position="39"/>
        <end position="99"/>
    </location>
</feature>
<keyword evidence="4" id="KW-0237">DNA synthesis</keyword>
<dbReference type="InterPro" id="IPR053848">
    <property type="entry name" value="IMS_HHH_1"/>
</dbReference>
<comment type="caution">
    <text evidence="17">The sequence shown here is derived from an EMBL/GenBank/DDBJ whole genome shotgun (WGS) entry which is preliminary data.</text>
</comment>
<evidence type="ECO:0000256" key="2">
    <source>
        <dbReference type="ARBA" id="ARBA00010945"/>
    </source>
</evidence>
<dbReference type="GO" id="GO:0070987">
    <property type="term" value="P:error-free translesion synthesis"/>
    <property type="evidence" value="ECO:0007669"/>
    <property type="project" value="TreeGrafter"/>
</dbReference>
<dbReference type="Gene3D" id="3.30.70.270">
    <property type="match status" value="1"/>
</dbReference>
<keyword evidence="18" id="KW-1185">Reference proteome</keyword>
<dbReference type="Pfam" id="PF16727">
    <property type="entry name" value="REV1_C"/>
    <property type="match status" value="1"/>
</dbReference>
<dbReference type="InterPro" id="IPR025527">
    <property type="entry name" value="HUWE1/Rev1_UBM"/>
</dbReference>
<dbReference type="InterPro" id="IPR036775">
    <property type="entry name" value="DNA_pol_Y-fam_lit_finger_sf"/>
</dbReference>
<dbReference type="InterPro" id="IPR001357">
    <property type="entry name" value="BRCT_dom"/>
</dbReference>
<dbReference type="PROSITE" id="PS50172">
    <property type="entry name" value="BRCT"/>
    <property type="match status" value="1"/>
</dbReference>
<dbReference type="Pfam" id="PF11799">
    <property type="entry name" value="IMS_C"/>
    <property type="match status" value="1"/>
</dbReference>